<dbReference type="PANTHER" id="PTHR43031:SF1">
    <property type="entry name" value="PYRIDINE NUCLEOTIDE-DISULPHIDE OXIDOREDUCTASE"/>
    <property type="match status" value="1"/>
</dbReference>
<dbReference type="InterPro" id="IPR001763">
    <property type="entry name" value="Rhodanese-like_dom"/>
</dbReference>
<sequence length="93" mass="10462">MQQINLQQLQELLNSHQPPQLIDVREPFEHEAYNIGGTLIPLADIIKSAAVIPTDKPVVIYCRKGIRSQIAIQRLEAKFGYNNLINLQGGVEK</sequence>
<organism evidence="2 3">
    <name type="scientific">Limnovirga soli</name>
    <dbReference type="NCBI Taxonomy" id="2656915"/>
    <lineage>
        <taxon>Bacteria</taxon>
        <taxon>Pseudomonadati</taxon>
        <taxon>Bacteroidota</taxon>
        <taxon>Chitinophagia</taxon>
        <taxon>Chitinophagales</taxon>
        <taxon>Chitinophagaceae</taxon>
        <taxon>Limnovirga</taxon>
    </lineage>
</organism>
<dbReference type="InterPro" id="IPR050229">
    <property type="entry name" value="GlpE_sulfurtransferase"/>
</dbReference>
<name>A0A8J8FDJ6_9BACT</name>
<dbReference type="AlphaFoldDB" id="A0A8J8FDJ6"/>
<dbReference type="EMBL" id="WHPF01000001">
    <property type="protein sequence ID" value="NNV53926.1"/>
    <property type="molecule type" value="Genomic_DNA"/>
</dbReference>
<dbReference type="SMART" id="SM00450">
    <property type="entry name" value="RHOD"/>
    <property type="match status" value="1"/>
</dbReference>
<dbReference type="Gene3D" id="3.40.250.10">
    <property type="entry name" value="Rhodanese-like domain"/>
    <property type="match status" value="1"/>
</dbReference>
<feature type="domain" description="Rhodanese" evidence="1">
    <location>
        <begin position="15"/>
        <end position="93"/>
    </location>
</feature>
<dbReference type="Proteomes" id="UP000598971">
    <property type="component" value="Unassembled WGS sequence"/>
</dbReference>
<keyword evidence="3" id="KW-1185">Reference proteome</keyword>
<dbReference type="CDD" id="cd00158">
    <property type="entry name" value="RHOD"/>
    <property type="match status" value="1"/>
</dbReference>
<proteinExistence type="predicted"/>
<evidence type="ECO:0000313" key="2">
    <source>
        <dbReference type="EMBL" id="NNV53926.1"/>
    </source>
</evidence>
<dbReference type="PANTHER" id="PTHR43031">
    <property type="entry name" value="FAD-DEPENDENT OXIDOREDUCTASE"/>
    <property type="match status" value="1"/>
</dbReference>
<dbReference type="InterPro" id="IPR036873">
    <property type="entry name" value="Rhodanese-like_dom_sf"/>
</dbReference>
<dbReference type="PROSITE" id="PS50206">
    <property type="entry name" value="RHODANESE_3"/>
    <property type="match status" value="1"/>
</dbReference>
<dbReference type="SUPFAM" id="SSF52821">
    <property type="entry name" value="Rhodanese/Cell cycle control phosphatase"/>
    <property type="match status" value="1"/>
</dbReference>
<evidence type="ECO:0000259" key="1">
    <source>
        <dbReference type="PROSITE" id="PS50206"/>
    </source>
</evidence>
<evidence type="ECO:0000313" key="3">
    <source>
        <dbReference type="Proteomes" id="UP000598971"/>
    </source>
</evidence>
<dbReference type="RefSeq" id="WP_171605841.1">
    <property type="nucleotide sequence ID" value="NZ_WHPF01000001.1"/>
</dbReference>
<protein>
    <submittedName>
        <fullName evidence="2">Rhodanese-like domain-containing protein</fullName>
    </submittedName>
</protein>
<gene>
    <name evidence="2" type="ORF">GD597_00555</name>
</gene>
<dbReference type="Pfam" id="PF00581">
    <property type="entry name" value="Rhodanese"/>
    <property type="match status" value="1"/>
</dbReference>
<accession>A0A8J8FDJ6</accession>
<reference evidence="2" key="1">
    <citation type="submission" date="2019-10" db="EMBL/GenBank/DDBJ databases">
        <title>Draft genome sequence of Panacibacter sp. KCS-6.</title>
        <authorList>
            <person name="Yim K.J."/>
        </authorList>
    </citation>
    <scope>NUCLEOTIDE SEQUENCE</scope>
    <source>
        <strain evidence="2">KCS-6</strain>
    </source>
</reference>
<comment type="caution">
    <text evidence="2">The sequence shown here is derived from an EMBL/GenBank/DDBJ whole genome shotgun (WGS) entry which is preliminary data.</text>
</comment>